<dbReference type="InterPro" id="IPR052612">
    <property type="entry name" value="ANP_Clearance_Receptor"/>
</dbReference>
<dbReference type="Gene3D" id="3.40.50.2300">
    <property type="match status" value="1"/>
</dbReference>
<dbReference type="GO" id="GO:0038023">
    <property type="term" value="F:signaling receptor activity"/>
    <property type="evidence" value="ECO:0007669"/>
    <property type="project" value="TreeGrafter"/>
</dbReference>
<evidence type="ECO:0000313" key="2">
    <source>
        <dbReference type="EMBL" id="KAF9406895.1"/>
    </source>
</evidence>
<sequence length="158" mass="17301">MNVWCVLVFLGLVGVGFSLSQNCRGEKPRLRECDNVCDKDGNCKIRAALLLPKNTSYDACLSVVGAVLDLAMEDPVIQNAFPPWLSVEWMKYDVTDCDAAYAVISAIDAYNDCAHVFFGPSCDFALGLRSCNINGYFALLVRRLNLRLSGCSSTLSNT</sequence>
<dbReference type="InterPro" id="IPR028082">
    <property type="entry name" value="Peripla_BP_I"/>
</dbReference>
<dbReference type="AlphaFoldDB" id="A0A835G2M8"/>
<organism evidence="2 3">
    <name type="scientific">Spodoptera exigua</name>
    <name type="common">Beet armyworm</name>
    <name type="synonym">Noctua fulgens</name>
    <dbReference type="NCBI Taxonomy" id="7107"/>
    <lineage>
        <taxon>Eukaryota</taxon>
        <taxon>Metazoa</taxon>
        <taxon>Ecdysozoa</taxon>
        <taxon>Arthropoda</taxon>
        <taxon>Hexapoda</taxon>
        <taxon>Insecta</taxon>
        <taxon>Pterygota</taxon>
        <taxon>Neoptera</taxon>
        <taxon>Endopterygota</taxon>
        <taxon>Lepidoptera</taxon>
        <taxon>Glossata</taxon>
        <taxon>Ditrysia</taxon>
        <taxon>Noctuoidea</taxon>
        <taxon>Noctuidae</taxon>
        <taxon>Amphipyrinae</taxon>
        <taxon>Spodoptera</taxon>
    </lineage>
</organism>
<comment type="caution">
    <text evidence="2">The sequence shown here is derived from an EMBL/GenBank/DDBJ whole genome shotgun (WGS) entry which is preliminary data.</text>
</comment>
<dbReference type="GO" id="GO:0017046">
    <property type="term" value="F:peptide hormone binding"/>
    <property type="evidence" value="ECO:0007669"/>
    <property type="project" value="TreeGrafter"/>
</dbReference>
<proteinExistence type="predicted"/>
<evidence type="ECO:0000313" key="3">
    <source>
        <dbReference type="Proteomes" id="UP000648187"/>
    </source>
</evidence>
<dbReference type="GO" id="GO:0007165">
    <property type="term" value="P:signal transduction"/>
    <property type="evidence" value="ECO:0007669"/>
    <property type="project" value="TreeGrafter"/>
</dbReference>
<evidence type="ECO:0000256" key="1">
    <source>
        <dbReference type="SAM" id="SignalP"/>
    </source>
</evidence>
<dbReference type="SUPFAM" id="SSF53822">
    <property type="entry name" value="Periplasmic binding protein-like I"/>
    <property type="match status" value="1"/>
</dbReference>
<feature type="signal peptide" evidence="1">
    <location>
        <begin position="1"/>
        <end position="20"/>
    </location>
</feature>
<dbReference type="PANTHER" id="PTHR44755:SF11">
    <property type="entry name" value="ATRIAL NATRIURETIC PEPTIDE RECEPTOR 3 ISOFORM X1"/>
    <property type="match status" value="1"/>
</dbReference>
<gene>
    <name evidence="2" type="ORF">HW555_012901</name>
</gene>
<reference evidence="2" key="1">
    <citation type="submission" date="2020-08" db="EMBL/GenBank/DDBJ databases">
        <title>Spodoptera exigua strain:BAW_Kor-Di-RS1 Genome sequencing and assembly.</title>
        <authorList>
            <person name="Kim J."/>
            <person name="Nam H.Y."/>
            <person name="Kwon M."/>
            <person name="Choi J.H."/>
            <person name="Cho S.R."/>
            <person name="Kim G.-H."/>
        </authorList>
    </citation>
    <scope>NUCLEOTIDE SEQUENCE</scope>
    <source>
        <strain evidence="2">BAW_Kor-Di-RS1</strain>
        <tissue evidence="2">Whole-body</tissue>
    </source>
</reference>
<accession>A0A835G2M8</accession>
<keyword evidence="1" id="KW-0732">Signal</keyword>
<name>A0A835G2M8_SPOEX</name>
<dbReference type="EMBL" id="JACKWZ010000532">
    <property type="protein sequence ID" value="KAF9406895.1"/>
    <property type="molecule type" value="Genomic_DNA"/>
</dbReference>
<dbReference type="Proteomes" id="UP000648187">
    <property type="component" value="Unassembled WGS sequence"/>
</dbReference>
<protein>
    <recommendedName>
        <fullName evidence="4">Receptor ligand binding region domain-containing protein</fullName>
    </recommendedName>
</protein>
<dbReference type="PANTHER" id="PTHR44755">
    <property type="entry name" value="NATRIURETIC PEPTIDE RECEPTOR 3-RELATED"/>
    <property type="match status" value="1"/>
</dbReference>
<evidence type="ECO:0008006" key="4">
    <source>
        <dbReference type="Google" id="ProtNLM"/>
    </source>
</evidence>
<feature type="chain" id="PRO_5032644488" description="Receptor ligand binding region domain-containing protein" evidence="1">
    <location>
        <begin position="21"/>
        <end position="158"/>
    </location>
</feature>
<keyword evidence="3" id="KW-1185">Reference proteome</keyword>